<feature type="transmembrane region" description="Helical" evidence="6">
    <location>
        <begin position="105"/>
        <end position="123"/>
    </location>
</feature>
<dbReference type="Pfam" id="PF02690">
    <property type="entry name" value="Na_Pi_cotrans"/>
    <property type="match status" value="2"/>
</dbReference>
<proteinExistence type="predicted"/>
<dbReference type="NCBIfam" id="NF037997">
    <property type="entry name" value="Na_Pi_symport"/>
    <property type="match status" value="1"/>
</dbReference>
<dbReference type="RefSeq" id="WP_116270458.1">
    <property type="nucleotide sequence ID" value="NZ_BGZJ01000001.1"/>
</dbReference>
<evidence type="ECO:0000256" key="3">
    <source>
        <dbReference type="ARBA" id="ARBA00022692"/>
    </source>
</evidence>
<dbReference type="GO" id="GO:0044341">
    <property type="term" value="P:sodium-dependent phosphate transport"/>
    <property type="evidence" value="ECO:0007669"/>
    <property type="project" value="InterPro"/>
</dbReference>
<keyword evidence="5 6" id="KW-0472">Membrane</keyword>
<dbReference type="PANTHER" id="PTHR10010:SF46">
    <property type="entry name" value="SODIUM-DEPENDENT PHOSPHATE TRANSPORT PROTEIN 2B"/>
    <property type="match status" value="1"/>
</dbReference>
<dbReference type="Proteomes" id="UP000266091">
    <property type="component" value="Unassembled WGS sequence"/>
</dbReference>
<evidence type="ECO:0000256" key="5">
    <source>
        <dbReference type="ARBA" id="ARBA00023136"/>
    </source>
</evidence>
<feature type="transmembrane region" description="Helical" evidence="6">
    <location>
        <begin position="135"/>
        <end position="153"/>
    </location>
</feature>
<dbReference type="OrthoDB" id="5778511at2"/>
<reference evidence="7 8" key="1">
    <citation type="journal article" date="2018" name="Int. J. Syst. Evol. Microbiol.">
        <title>Mesosutterella multiformis gen. nov., sp. nov., a member of the family Sutterellaceae and Sutterella megalosphaeroides sp. nov., isolated from human faeces.</title>
        <authorList>
            <person name="Sakamoto M."/>
            <person name="Ikeyama N."/>
            <person name="Kunihiro T."/>
            <person name="Iino T."/>
            <person name="Yuki M."/>
            <person name="Ohkuma M."/>
        </authorList>
    </citation>
    <scope>NUCLEOTIDE SEQUENCE [LARGE SCALE GENOMIC DNA]</scope>
    <source>
        <strain evidence="7 8">4NBBH2</strain>
    </source>
</reference>
<name>A0A388SFN6_9BURK</name>
<feature type="transmembrane region" description="Helical" evidence="6">
    <location>
        <begin position="6"/>
        <end position="27"/>
    </location>
</feature>
<protein>
    <recommendedName>
        <fullName evidence="9">Na/Pi cotransporter</fullName>
    </recommendedName>
</protein>
<sequence length="538" mass="58073">MAEIVILINIAGAVALLMWGTYVIRTGMMRTFGAKLRSFLGRWLTNRFSGFGAGFVLSSLLQSSTAATLLVSGLQKKGLVSTAIALAAVIGANFGSAVMVRVLSLNIDAVSPLLIAVGVYLFMKKSDTALGQFGRVLMGLGVVMLALTLIGHITTPIKDSAAMMALFHSIEGNAFFCTVLGIGLAFLCFSSLAVVIIDAGLVAAGVLAVSSGLWIVLGANLGTAFLASVTTMGSDAMTRRAPMGNTIFRVLCFVIGAAALILIPEVSRAFESMASDQVIWFHVVFNAVSGVLGLIILNPVAALVDRLLPAAPMVSTGTESLTEDSLSDPETAFHLAEGEIEKTCWFVSEFWRKAGDLITKNPAVGAVMLLRQDYPMIRQRCHAVNSYLSRIVQTSLTPSEIARWEELHAKNADLQSIGHEIDKVIAGLGEHKVKKERFFDEQGEKELLEAHARIADDLKTALDYLSADDPVKREAAHKKLLATRKTLNDNELALVQSHMDRVSRGDFKAIETSALHIALINRFRRLRTKINELAELSF</sequence>
<feature type="transmembrane region" description="Helical" evidence="6">
    <location>
        <begin position="247"/>
        <end position="267"/>
    </location>
</feature>
<dbReference type="EMBL" id="BGZJ01000001">
    <property type="protein sequence ID" value="GBO94221.1"/>
    <property type="molecule type" value="Genomic_DNA"/>
</dbReference>
<feature type="transmembrane region" description="Helical" evidence="6">
    <location>
        <begin position="48"/>
        <end position="72"/>
    </location>
</feature>
<evidence type="ECO:0000256" key="1">
    <source>
        <dbReference type="ARBA" id="ARBA00004651"/>
    </source>
</evidence>
<dbReference type="PANTHER" id="PTHR10010">
    <property type="entry name" value="SOLUTE CARRIER FAMILY 34 SODIUM PHOSPHATE , MEMBER 2-RELATED"/>
    <property type="match status" value="1"/>
</dbReference>
<comment type="subcellular location">
    <subcellularLocation>
        <location evidence="1">Cell membrane</location>
        <topology evidence="1">Multi-pass membrane protein</topology>
    </subcellularLocation>
</comment>
<keyword evidence="2" id="KW-1003">Cell membrane</keyword>
<evidence type="ECO:0000313" key="8">
    <source>
        <dbReference type="Proteomes" id="UP000266091"/>
    </source>
</evidence>
<evidence type="ECO:0000256" key="6">
    <source>
        <dbReference type="SAM" id="Phobius"/>
    </source>
</evidence>
<dbReference type="GO" id="GO:0005436">
    <property type="term" value="F:sodium:phosphate symporter activity"/>
    <property type="evidence" value="ECO:0007669"/>
    <property type="project" value="InterPro"/>
</dbReference>
<feature type="transmembrane region" description="Helical" evidence="6">
    <location>
        <begin position="203"/>
        <end position="226"/>
    </location>
</feature>
<dbReference type="AlphaFoldDB" id="A0A388SFN6"/>
<feature type="transmembrane region" description="Helical" evidence="6">
    <location>
        <begin position="174"/>
        <end position="197"/>
    </location>
</feature>
<feature type="transmembrane region" description="Helical" evidence="6">
    <location>
        <begin position="78"/>
        <end position="98"/>
    </location>
</feature>
<dbReference type="InterPro" id="IPR003841">
    <property type="entry name" value="Na/Pi_transpt"/>
</dbReference>
<evidence type="ECO:0000256" key="4">
    <source>
        <dbReference type="ARBA" id="ARBA00022989"/>
    </source>
</evidence>
<accession>A0A401LMA2</accession>
<gene>
    <name evidence="7" type="primary">yjbB</name>
    <name evidence="7" type="ORF">MESMUL_15750</name>
</gene>
<comment type="caution">
    <text evidence="7">The sequence shown here is derived from an EMBL/GenBank/DDBJ whole genome shotgun (WGS) entry which is preliminary data.</text>
</comment>
<organism evidence="7 8">
    <name type="scientific">Mesosutterella multiformis</name>
    <dbReference type="NCBI Taxonomy" id="2259133"/>
    <lineage>
        <taxon>Bacteria</taxon>
        <taxon>Pseudomonadati</taxon>
        <taxon>Pseudomonadota</taxon>
        <taxon>Betaproteobacteria</taxon>
        <taxon>Burkholderiales</taxon>
        <taxon>Sutterellaceae</taxon>
        <taxon>Mesosutterella</taxon>
    </lineage>
</organism>
<evidence type="ECO:0008006" key="9">
    <source>
        <dbReference type="Google" id="ProtNLM"/>
    </source>
</evidence>
<evidence type="ECO:0000256" key="2">
    <source>
        <dbReference type="ARBA" id="ARBA00022475"/>
    </source>
</evidence>
<evidence type="ECO:0000313" key="7">
    <source>
        <dbReference type="EMBL" id="GBO94221.1"/>
    </source>
</evidence>
<accession>A0A388SFN6</accession>
<feature type="transmembrane region" description="Helical" evidence="6">
    <location>
        <begin position="279"/>
        <end position="304"/>
    </location>
</feature>
<keyword evidence="4 6" id="KW-1133">Transmembrane helix</keyword>
<dbReference type="GO" id="GO:0005886">
    <property type="term" value="C:plasma membrane"/>
    <property type="evidence" value="ECO:0007669"/>
    <property type="project" value="UniProtKB-SubCell"/>
</dbReference>
<keyword evidence="3 6" id="KW-0812">Transmembrane</keyword>
<keyword evidence="8" id="KW-1185">Reference proteome</keyword>